<dbReference type="SUPFAM" id="SSF89796">
    <property type="entry name" value="CoA-transferase family III (CaiB/BaiF)"/>
    <property type="match status" value="1"/>
</dbReference>
<dbReference type="Gene3D" id="3.40.50.10540">
    <property type="entry name" value="Crotonobetainyl-coa:carnitine coa-transferase, domain 1"/>
    <property type="match status" value="1"/>
</dbReference>
<proteinExistence type="predicted"/>
<dbReference type="EMBL" id="JAPWIJ010000006">
    <property type="protein sequence ID" value="MCZ4519899.1"/>
    <property type="molecule type" value="Genomic_DNA"/>
</dbReference>
<dbReference type="Pfam" id="PF02515">
    <property type="entry name" value="CoA_transf_3"/>
    <property type="match status" value="1"/>
</dbReference>
<evidence type="ECO:0000313" key="1">
    <source>
        <dbReference type="EMBL" id="MCZ4519899.1"/>
    </source>
</evidence>
<dbReference type="InterPro" id="IPR003673">
    <property type="entry name" value="CoA-Trfase_fam_III"/>
</dbReference>
<dbReference type="Proteomes" id="UP001081071">
    <property type="component" value="Unassembled WGS sequence"/>
</dbReference>
<gene>
    <name evidence="1" type="ORF">O4220_15400</name>
</gene>
<sequence>MRVIEFASVIMAQYAGQQLGDLGADVIKVEPPGGDMTPCSEPIGS</sequence>
<dbReference type="RefSeq" id="WP_269606298.1">
    <property type="nucleotide sequence ID" value="NZ_JAPWIJ010000006.1"/>
</dbReference>
<protein>
    <submittedName>
        <fullName evidence="1">CoA transferase</fullName>
    </submittedName>
</protein>
<comment type="caution">
    <text evidence="1">The sequence shown here is derived from an EMBL/GenBank/DDBJ whole genome shotgun (WGS) entry which is preliminary data.</text>
</comment>
<reference evidence="1" key="1">
    <citation type="submission" date="2022-12" db="EMBL/GenBank/DDBJ databases">
        <authorList>
            <person name="Krivoruchko A.V."/>
            <person name="Elkin A."/>
        </authorList>
    </citation>
    <scope>NUCLEOTIDE SEQUENCE</scope>
    <source>
        <strain evidence="1">IEGM 1391</strain>
    </source>
</reference>
<dbReference type="InterPro" id="IPR023606">
    <property type="entry name" value="CoA-Trfase_III_dom_1_sf"/>
</dbReference>
<evidence type="ECO:0000313" key="2">
    <source>
        <dbReference type="Proteomes" id="UP001081071"/>
    </source>
</evidence>
<organism evidence="1 2">
    <name type="scientific">Rhodococcus ruber</name>
    <dbReference type="NCBI Taxonomy" id="1830"/>
    <lineage>
        <taxon>Bacteria</taxon>
        <taxon>Bacillati</taxon>
        <taxon>Actinomycetota</taxon>
        <taxon>Actinomycetes</taxon>
        <taxon>Mycobacteriales</taxon>
        <taxon>Nocardiaceae</taxon>
        <taxon>Rhodococcus</taxon>
    </lineage>
</organism>
<dbReference type="GO" id="GO:0016740">
    <property type="term" value="F:transferase activity"/>
    <property type="evidence" value="ECO:0007669"/>
    <property type="project" value="UniProtKB-KW"/>
</dbReference>
<name>A0ABT4MFY1_9NOCA</name>
<keyword evidence="2" id="KW-1185">Reference proteome</keyword>
<keyword evidence="1" id="KW-0808">Transferase</keyword>
<accession>A0ABT4MFY1</accession>